<evidence type="ECO:0000313" key="1">
    <source>
        <dbReference type="EMBL" id="CEL93392.1"/>
    </source>
</evidence>
<dbReference type="VEuPathDB" id="CryptoDB:Vbra_3653"/>
<organism evidence="1 2">
    <name type="scientific">Vitrella brassicaformis (strain CCMP3155)</name>
    <dbReference type="NCBI Taxonomy" id="1169540"/>
    <lineage>
        <taxon>Eukaryota</taxon>
        <taxon>Sar</taxon>
        <taxon>Alveolata</taxon>
        <taxon>Colpodellida</taxon>
        <taxon>Vitrellaceae</taxon>
        <taxon>Vitrella</taxon>
    </lineage>
</organism>
<protein>
    <submittedName>
        <fullName evidence="1">Uncharacterized protein</fullName>
    </submittedName>
</protein>
<reference evidence="1 2" key="1">
    <citation type="submission" date="2014-11" db="EMBL/GenBank/DDBJ databases">
        <authorList>
            <person name="Zhu J."/>
            <person name="Qi W."/>
            <person name="Song R."/>
        </authorList>
    </citation>
    <scope>NUCLEOTIDE SEQUENCE [LARGE SCALE GENOMIC DNA]</scope>
</reference>
<keyword evidence="2" id="KW-1185">Reference proteome</keyword>
<sequence>MVCGCGADLTVRTWRSSQLEEPSPPPHVSHALMAAKEGAVRSQELEIVMAAFNAGREILAETCWEAVRLLFNCQWNLMSLYDGGGDAQQRLPDQRPRQVPHQRPAAVIDVVPWVNNEASKQLHYLLGNNP</sequence>
<proteinExistence type="predicted"/>
<dbReference type="EMBL" id="CDMY01000164">
    <property type="protein sequence ID" value="CEL93392.1"/>
    <property type="molecule type" value="Genomic_DNA"/>
</dbReference>
<name>A0A0G4ECW0_VITBC</name>
<dbReference type="Proteomes" id="UP000041254">
    <property type="component" value="Unassembled WGS sequence"/>
</dbReference>
<gene>
    <name evidence="1" type="ORF">Vbra_3653</name>
</gene>
<dbReference type="AlphaFoldDB" id="A0A0G4ECW0"/>
<evidence type="ECO:0000313" key="2">
    <source>
        <dbReference type="Proteomes" id="UP000041254"/>
    </source>
</evidence>
<accession>A0A0G4ECW0</accession>
<dbReference type="InParanoid" id="A0A0G4ECW0"/>